<organism evidence="1">
    <name type="scientific">Culex pipiens</name>
    <name type="common">House mosquito</name>
    <dbReference type="NCBI Taxonomy" id="7175"/>
    <lineage>
        <taxon>Eukaryota</taxon>
        <taxon>Metazoa</taxon>
        <taxon>Ecdysozoa</taxon>
        <taxon>Arthropoda</taxon>
        <taxon>Hexapoda</taxon>
        <taxon>Insecta</taxon>
        <taxon>Pterygota</taxon>
        <taxon>Neoptera</taxon>
        <taxon>Endopterygota</taxon>
        <taxon>Diptera</taxon>
        <taxon>Nematocera</taxon>
        <taxon>Culicoidea</taxon>
        <taxon>Culicidae</taxon>
        <taxon>Culicinae</taxon>
        <taxon>Culicini</taxon>
        <taxon>Culex</taxon>
        <taxon>Culex</taxon>
    </lineage>
</organism>
<dbReference type="InterPro" id="IPR036282">
    <property type="entry name" value="Glutathione-S-Trfase_C_sf"/>
</dbReference>
<dbReference type="GO" id="GO:0016740">
    <property type="term" value="F:transferase activity"/>
    <property type="evidence" value="ECO:0007669"/>
    <property type="project" value="UniProtKB-KW"/>
</dbReference>
<protein>
    <submittedName>
        <fullName evidence="1">Glutathione S-transferase 1, isoform C</fullName>
    </submittedName>
</protein>
<proteinExistence type="predicted"/>
<keyword evidence="1" id="KW-0808">Transferase</keyword>
<dbReference type="AlphaFoldDB" id="A0A8D8CFE6"/>
<evidence type="ECO:0000313" key="1">
    <source>
        <dbReference type="EMBL" id="CAG6490132.1"/>
    </source>
</evidence>
<dbReference type="EMBL" id="HBUE01114212">
    <property type="protein sequence ID" value="CAG6490133.1"/>
    <property type="molecule type" value="Transcribed_RNA"/>
</dbReference>
<name>A0A8D8CFE6_CULPI</name>
<accession>A0A8D8CFE6</accession>
<reference evidence="1" key="1">
    <citation type="submission" date="2021-05" db="EMBL/GenBank/DDBJ databases">
        <authorList>
            <person name="Alioto T."/>
            <person name="Alioto T."/>
            <person name="Gomez Garrido J."/>
        </authorList>
    </citation>
    <scope>NUCLEOTIDE SEQUENCE</scope>
</reference>
<dbReference type="SUPFAM" id="SSF47616">
    <property type="entry name" value="GST C-terminal domain-like"/>
    <property type="match status" value="1"/>
</dbReference>
<dbReference type="Gene3D" id="1.20.1050.10">
    <property type="match status" value="1"/>
</dbReference>
<sequence>MGTLYQRFSLHYYPQILHGKPVPEETFQQFEEALKCLENQATYVAGESLSITDFASITTIKVAAGLDLCHSGSSTASWLRVSPVTTKSAFRDPKNLPHSLPTLRNKDKQAMTSFIFDRAHQVAPSHAHAVLFFICLLRLPVPIVPRSSLASRVFACGESRPSSTAGAVIAQ</sequence>
<dbReference type="EMBL" id="HBUE01114211">
    <property type="protein sequence ID" value="CAG6490132.1"/>
    <property type="molecule type" value="Transcribed_RNA"/>
</dbReference>